<dbReference type="AlphaFoldDB" id="A0AAW1VV35"/>
<protein>
    <submittedName>
        <fullName evidence="2">Uncharacterized protein</fullName>
    </submittedName>
</protein>
<gene>
    <name evidence="2" type="ORF">M0R45_035736</name>
</gene>
<keyword evidence="3" id="KW-1185">Reference proteome</keyword>
<feature type="compositionally biased region" description="Polar residues" evidence="1">
    <location>
        <begin position="157"/>
        <end position="182"/>
    </location>
</feature>
<feature type="compositionally biased region" description="Polar residues" evidence="1">
    <location>
        <begin position="117"/>
        <end position="129"/>
    </location>
</feature>
<name>A0AAW1VV35_RUBAR</name>
<accession>A0AAW1VV35</accession>
<proteinExistence type="predicted"/>
<comment type="caution">
    <text evidence="2">The sequence shown here is derived from an EMBL/GenBank/DDBJ whole genome shotgun (WGS) entry which is preliminary data.</text>
</comment>
<feature type="compositionally biased region" description="Basic residues" evidence="1">
    <location>
        <begin position="107"/>
        <end position="116"/>
    </location>
</feature>
<dbReference type="Proteomes" id="UP001457282">
    <property type="component" value="Unassembled WGS sequence"/>
</dbReference>
<reference evidence="2 3" key="1">
    <citation type="journal article" date="2023" name="G3 (Bethesda)">
        <title>A chromosome-length genome assembly and annotation of blackberry (Rubus argutus, cv. 'Hillquist').</title>
        <authorList>
            <person name="Bruna T."/>
            <person name="Aryal R."/>
            <person name="Dudchenko O."/>
            <person name="Sargent D.J."/>
            <person name="Mead D."/>
            <person name="Buti M."/>
            <person name="Cavallini A."/>
            <person name="Hytonen T."/>
            <person name="Andres J."/>
            <person name="Pham M."/>
            <person name="Weisz D."/>
            <person name="Mascagni F."/>
            <person name="Usai G."/>
            <person name="Natali L."/>
            <person name="Bassil N."/>
            <person name="Fernandez G.E."/>
            <person name="Lomsadze A."/>
            <person name="Armour M."/>
            <person name="Olukolu B."/>
            <person name="Poorten T."/>
            <person name="Britton C."/>
            <person name="Davik J."/>
            <person name="Ashrafi H."/>
            <person name="Aiden E.L."/>
            <person name="Borodovsky M."/>
            <person name="Worthington M."/>
        </authorList>
    </citation>
    <scope>NUCLEOTIDE SEQUENCE [LARGE SCALE GENOMIC DNA]</scope>
    <source>
        <strain evidence="2">PI 553951</strain>
    </source>
</reference>
<organism evidence="2 3">
    <name type="scientific">Rubus argutus</name>
    <name type="common">Southern blackberry</name>
    <dbReference type="NCBI Taxonomy" id="59490"/>
    <lineage>
        <taxon>Eukaryota</taxon>
        <taxon>Viridiplantae</taxon>
        <taxon>Streptophyta</taxon>
        <taxon>Embryophyta</taxon>
        <taxon>Tracheophyta</taxon>
        <taxon>Spermatophyta</taxon>
        <taxon>Magnoliopsida</taxon>
        <taxon>eudicotyledons</taxon>
        <taxon>Gunneridae</taxon>
        <taxon>Pentapetalae</taxon>
        <taxon>rosids</taxon>
        <taxon>fabids</taxon>
        <taxon>Rosales</taxon>
        <taxon>Rosaceae</taxon>
        <taxon>Rosoideae</taxon>
        <taxon>Rosoideae incertae sedis</taxon>
        <taxon>Rubus</taxon>
    </lineage>
</organism>
<feature type="region of interest" description="Disordered" evidence="1">
    <location>
        <begin position="92"/>
        <end position="182"/>
    </location>
</feature>
<evidence type="ECO:0000313" key="2">
    <source>
        <dbReference type="EMBL" id="KAK9911851.1"/>
    </source>
</evidence>
<dbReference type="EMBL" id="JBEDUW010000007">
    <property type="protein sequence ID" value="KAK9911851.1"/>
    <property type="molecule type" value="Genomic_DNA"/>
</dbReference>
<evidence type="ECO:0000256" key="1">
    <source>
        <dbReference type="SAM" id="MobiDB-lite"/>
    </source>
</evidence>
<feature type="region of interest" description="Disordered" evidence="1">
    <location>
        <begin position="27"/>
        <end position="65"/>
    </location>
</feature>
<feature type="compositionally biased region" description="Basic residues" evidence="1">
    <location>
        <begin position="134"/>
        <end position="143"/>
    </location>
</feature>
<evidence type="ECO:0000313" key="3">
    <source>
        <dbReference type="Proteomes" id="UP001457282"/>
    </source>
</evidence>
<sequence length="205" mass="23159">MPSTYLDSYNPIIYPIAGEDDWEQIDYPIAPPPYKKQVGRPRMKRIREPDEKKPPPAPNTTRMPRTYVKMTCQVCKNKGHNRLGCPITKAKKAAQAGEGSSNGGQATRKRVRKQQAKRTQVPKQSSNLKDQIIKSRKTWKKRKAMEGSQGVKKKASTSEYVQQPPTQIGHQQASQSAQQVPTTYLKQPSSNYMQLSQISSEWAGF</sequence>